<name>A0A1H4G4B1_9RHOB</name>
<dbReference type="InterPro" id="IPR009569">
    <property type="entry name" value="AA_synth_put"/>
</dbReference>
<keyword evidence="2" id="KW-1185">Reference proteome</keyword>
<dbReference type="InterPro" id="IPR035936">
    <property type="entry name" value="BB2672"/>
</dbReference>
<dbReference type="STRING" id="89524.SAMN05444370_1366"/>
<dbReference type="Gene3D" id="3.30.1330.110">
    <property type="entry name" value="BB2672"/>
    <property type="match status" value="1"/>
</dbReference>
<evidence type="ECO:0000313" key="1">
    <source>
        <dbReference type="EMBL" id="SEB04151.1"/>
    </source>
</evidence>
<gene>
    <name evidence="1" type="ORF">SAMN05444370_1366</name>
</gene>
<dbReference type="OrthoDB" id="9803312at2"/>
<dbReference type="Pfam" id="PF06684">
    <property type="entry name" value="AA_synth"/>
    <property type="match status" value="1"/>
</dbReference>
<dbReference type="EMBL" id="FNQM01000036">
    <property type="protein sequence ID" value="SEB04151.1"/>
    <property type="molecule type" value="Genomic_DNA"/>
</dbReference>
<dbReference type="AlphaFoldDB" id="A0A1H4G4B1"/>
<accession>A0A1H4G4B1</accession>
<dbReference type="SUPFAM" id="SSF160519">
    <property type="entry name" value="BB2672-like"/>
    <property type="match status" value="1"/>
</dbReference>
<protein>
    <submittedName>
        <fullName evidence="1">Amino acid synthesis</fullName>
    </submittedName>
</protein>
<evidence type="ECO:0000313" key="2">
    <source>
        <dbReference type="Proteomes" id="UP000198703"/>
    </source>
</evidence>
<dbReference type="RefSeq" id="WP_093256607.1">
    <property type="nucleotide sequence ID" value="NZ_FNQM01000036.1"/>
</dbReference>
<reference evidence="1 2" key="1">
    <citation type="submission" date="2016-10" db="EMBL/GenBank/DDBJ databases">
        <authorList>
            <person name="de Groot N.N."/>
        </authorList>
    </citation>
    <scope>NUCLEOTIDE SEQUENCE [LARGE SCALE GENOMIC DNA]</scope>
    <source>
        <strain evidence="1 2">DSM 15345</strain>
    </source>
</reference>
<organism evidence="1 2">
    <name type="scientific">Rubrimonas cliftonensis</name>
    <dbReference type="NCBI Taxonomy" id="89524"/>
    <lineage>
        <taxon>Bacteria</taxon>
        <taxon>Pseudomonadati</taxon>
        <taxon>Pseudomonadota</taxon>
        <taxon>Alphaproteobacteria</taxon>
        <taxon>Rhodobacterales</taxon>
        <taxon>Paracoccaceae</taxon>
        <taxon>Rubrimonas</taxon>
    </lineage>
</organism>
<dbReference type="Proteomes" id="UP000198703">
    <property type="component" value="Unassembled WGS sequence"/>
</dbReference>
<sequence>MQIRKTMLIRDRTETDEMGAPCAPLTRVVALAVLRNPFAGVNRDDLTELFEHGATLGAHLAAEAAAALGAPPVGYGKAAIVGADGAAEHGAALLHPRLGGPVRAVIGGGKALMPSNVKTGGLGAVIDVPLGHKDEPWSFDHIDTLSIAVPDAPRPNEIMVCVGLSDSARIRARVGKGPS</sequence>
<proteinExistence type="predicted"/>